<feature type="transmembrane region" description="Helical" evidence="1">
    <location>
        <begin position="143"/>
        <end position="165"/>
    </location>
</feature>
<dbReference type="EMBL" id="FXUV01000024">
    <property type="protein sequence ID" value="SMQ12537.1"/>
    <property type="molecule type" value="Genomic_DNA"/>
</dbReference>
<dbReference type="Proteomes" id="UP000215450">
    <property type="component" value="Unassembled WGS sequence"/>
</dbReference>
<evidence type="ECO:0000313" key="2">
    <source>
        <dbReference type="EMBL" id="SMQ12537.1"/>
    </source>
</evidence>
<sequence>MSHRKRVARKLVRHPFWQADKPYLHDHTITDARFRKLGYMMAFCAGAINAGGFFAVASYTSHVSGTLSRVADSVAMGDWKMAVSALLGALSFLFGAILASFSILWGQRHHFRSCYGLAMWAEAGFLLLFSIFGVALTRFGAAMIAPTFMLLCFIMGMHNTVMSVLSGGAVRSTHMTGSTTDLGVELSRALYYSKSSNPKLPDVKVNRPKMLLLAGTIINFVLGGIAGAYGYNRFGYYFTLPVSGMLFILGVGSVGYDVKIRMKWWLINKIRERERAKRKTAHEKKE</sequence>
<keyword evidence="4" id="KW-1185">Reference proteome</keyword>
<reference evidence="2" key="1">
    <citation type="submission" date="2017-05" db="EMBL/GenBank/DDBJ databases">
        <authorList>
            <person name="Song R."/>
            <person name="Chenine A.L."/>
            <person name="Ruprecht R.M."/>
        </authorList>
    </citation>
    <scope>NUCLEOTIDE SEQUENCE</scope>
    <source>
        <strain evidence="2">Kingella_eburonensis</strain>
    </source>
</reference>
<protein>
    <recommendedName>
        <fullName evidence="5">DUF1275 domain-containing protein</fullName>
    </recommendedName>
</protein>
<feature type="transmembrane region" description="Helical" evidence="1">
    <location>
        <begin position="81"/>
        <end position="105"/>
    </location>
</feature>
<organism evidence="3 4">
    <name type="scientific">Kingella negevensis</name>
    <dbReference type="NCBI Taxonomy" id="1522312"/>
    <lineage>
        <taxon>Bacteria</taxon>
        <taxon>Pseudomonadati</taxon>
        <taxon>Pseudomonadota</taxon>
        <taxon>Betaproteobacteria</taxon>
        <taxon>Neisseriales</taxon>
        <taxon>Neisseriaceae</taxon>
        <taxon>Kingella</taxon>
    </lineage>
</organism>
<evidence type="ECO:0000313" key="4">
    <source>
        <dbReference type="Proteomes" id="UP000215450"/>
    </source>
</evidence>
<dbReference type="RefSeq" id="WP_095062710.1">
    <property type="nucleotide sequence ID" value="NZ_FXUV02000028.1"/>
</dbReference>
<reference evidence="3 4" key="2">
    <citation type="submission" date="2017-06" db="EMBL/GenBank/DDBJ databases">
        <authorList>
            <person name="Kim H.J."/>
            <person name="Triplett B.A."/>
        </authorList>
    </citation>
    <scope>NUCLEOTIDE SEQUENCE [LARGE SCALE GENOMIC DNA]</scope>
    <source>
        <strain evidence="3">Kingella_eburonensis</strain>
    </source>
</reference>
<feature type="transmembrane region" description="Helical" evidence="1">
    <location>
        <begin position="117"/>
        <end position="137"/>
    </location>
</feature>
<dbReference type="AlphaFoldDB" id="A0A238TB27"/>
<dbReference type="STRING" id="1522312.GCA_900177895_00142"/>
<feature type="transmembrane region" description="Helical" evidence="1">
    <location>
        <begin position="236"/>
        <end position="256"/>
    </location>
</feature>
<gene>
    <name evidence="3" type="ORF">KEBURONENSIS_01419</name>
    <name evidence="2" type="ORF">KEBURONENSIS_01438</name>
</gene>
<proteinExistence type="predicted"/>
<dbReference type="Pfam" id="PF06912">
    <property type="entry name" value="DUF1275"/>
    <property type="match status" value="1"/>
</dbReference>
<dbReference type="OrthoDB" id="270162at2"/>
<dbReference type="EMBL" id="FXUV02000028">
    <property type="protein sequence ID" value="SNB71575.1"/>
    <property type="molecule type" value="Genomic_DNA"/>
</dbReference>
<dbReference type="PANTHER" id="PTHR37314">
    <property type="entry name" value="SLR0142 PROTEIN"/>
    <property type="match status" value="1"/>
</dbReference>
<accession>A0A238TB27</accession>
<name>A0A238TB27_9NEIS</name>
<keyword evidence="1" id="KW-0812">Transmembrane</keyword>
<keyword evidence="1" id="KW-0472">Membrane</keyword>
<dbReference type="InterPro" id="IPR010699">
    <property type="entry name" value="DUF1275"/>
</dbReference>
<feature type="transmembrane region" description="Helical" evidence="1">
    <location>
        <begin position="210"/>
        <end position="230"/>
    </location>
</feature>
<dbReference type="PANTHER" id="PTHR37314:SF4">
    <property type="entry name" value="UPF0700 TRANSMEMBRANE PROTEIN YOAK"/>
    <property type="match status" value="1"/>
</dbReference>
<evidence type="ECO:0000313" key="3">
    <source>
        <dbReference type="EMBL" id="SNB71575.1"/>
    </source>
</evidence>
<keyword evidence="1" id="KW-1133">Transmembrane helix</keyword>
<evidence type="ECO:0008006" key="5">
    <source>
        <dbReference type="Google" id="ProtNLM"/>
    </source>
</evidence>
<evidence type="ECO:0000256" key="1">
    <source>
        <dbReference type="SAM" id="Phobius"/>
    </source>
</evidence>
<feature type="transmembrane region" description="Helical" evidence="1">
    <location>
        <begin position="37"/>
        <end position="61"/>
    </location>
</feature>